<evidence type="ECO:0000256" key="1">
    <source>
        <dbReference type="ARBA" id="ARBA00004141"/>
    </source>
</evidence>
<evidence type="ECO:0000256" key="2">
    <source>
        <dbReference type="ARBA" id="ARBA00006824"/>
    </source>
</evidence>
<keyword evidence="8" id="KW-1185">Reference proteome</keyword>
<sequence>MAHFFRAAYTLYASYATSHPILTLSLTNATLCAGSDILAQVFSRKAAVEHQKIVATSETSPLLRSGQANSPISSVSSSSSLATLENGGELQGSDIKAVHSNLPSPSLSDASLESLPLPITTGKADIVMAATSAGAKASIDFLRVAQFASYGFCLAPVMHSWYGFLNTHFPIPTVGAAVGQSPMNRQVFFAVCKRVLTDQICWAPIGLGIFFTFITLAEGGRFQEIRDKFEHSYFPALLTNYKVWPFVQFANFCYIPLLYQVPFVSLVSIFWNSYLSWLNSLRSGTKTDESNPLGA</sequence>
<feature type="transmembrane region" description="Helical" evidence="6">
    <location>
        <begin position="202"/>
        <end position="222"/>
    </location>
</feature>
<evidence type="ECO:0000256" key="3">
    <source>
        <dbReference type="ARBA" id="ARBA00022692"/>
    </source>
</evidence>
<proteinExistence type="inferred from homology"/>
<keyword evidence="4 6" id="KW-1133">Transmembrane helix</keyword>
<dbReference type="Pfam" id="PF04117">
    <property type="entry name" value="Mpv17_PMP22"/>
    <property type="match status" value="1"/>
</dbReference>
<dbReference type="Proteomes" id="UP001151582">
    <property type="component" value="Unassembled WGS sequence"/>
</dbReference>
<dbReference type="PANTHER" id="PTHR11266:SF50">
    <property type="entry name" value="VACUOLAR MEMBRANE PROTEIN YOR292C"/>
    <property type="match status" value="1"/>
</dbReference>
<evidence type="ECO:0000256" key="4">
    <source>
        <dbReference type="ARBA" id="ARBA00022989"/>
    </source>
</evidence>
<protein>
    <submittedName>
        <fullName evidence="7">Uncharacterized protein</fullName>
    </submittedName>
</protein>
<evidence type="ECO:0000313" key="8">
    <source>
        <dbReference type="Proteomes" id="UP001151582"/>
    </source>
</evidence>
<feature type="transmembrane region" description="Helical" evidence="6">
    <location>
        <begin position="243"/>
        <end position="271"/>
    </location>
</feature>
<accession>A0A9W8B4N0</accession>
<dbReference type="EMBL" id="JANBQB010000599">
    <property type="protein sequence ID" value="KAJ1974846.1"/>
    <property type="molecule type" value="Genomic_DNA"/>
</dbReference>
<evidence type="ECO:0000256" key="5">
    <source>
        <dbReference type="ARBA" id="ARBA00023136"/>
    </source>
</evidence>
<comment type="caution">
    <text evidence="7">The sequence shown here is derived from an EMBL/GenBank/DDBJ whole genome shotgun (WGS) entry which is preliminary data.</text>
</comment>
<dbReference type="GO" id="GO:0016020">
    <property type="term" value="C:membrane"/>
    <property type="evidence" value="ECO:0007669"/>
    <property type="project" value="UniProtKB-SubCell"/>
</dbReference>
<name>A0A9W8B4N0_9FUNG</name>
<dbReference type="GO" id="GO:0005739">
    <property type="term" value="C:mitochondrion"/>
    <property type="evidence" value="ECO:0007669"/>
    <property type="project" value="TreeGrafter"/>
</dbReference>
<dbReference type="PANTHER" id="PTHR11266">
    <property type="entry name" value="PEROXISOMAL MEMBRANE PROTEIN 2, PXMP2 MPV17"/>
    <property type="match status" value="1"/>
</dbReference>
<keyword evidence="5 6" id="KW-0472">Membrane</keyword>
<gene>
    <name evidence="7" type="ORF">H4R34_004564</name>
</gene>
<reference evidence="7" key="1">
    <citation type="submission" date="2022-07" db="EMBL/GenBank/DDBJ databases">
        <title>Phylogenomic reconstructions and comparative analyses of Kickxellomycotina fungi.</title>
        <authorList>
            <person name="Reynolds N.K."/>
            <person name="Stajich J.E."/>
            <person name="Barry K."/>
            <person name="Grigoriev I.V."/>
            <person name="Crous P."/>
            <person name="Smith M.E."/>
        </authorList>
    </citation>
    <scope>NUCLEOTIDE SEQUENCE</scope>
    <source>
        <strain evidence="7">RSA 567</strain>
    </source>
</reference>
<dbReference type="InterPro" id="IPR007248">
    <property type="entry name" value="Mpv17_PMP22"/>
</dbReference>
<keyword evidence="3 6" id="KW-0812">Transmembrane</keyword>
<evidence type="ECO:0000313" key="7">
    <source>
        <dbReference type="EMBL" id="KAJ1974846.1"/>
    </source>
</evidence>
<dbReference type="OrthoDB" id="10267969at2759"/>
<evidence type="ECO:0000256" key="6">
    <source>
        <dbReference type="RuleBase" id="RU363053"/>
    </source>
</evidence>
<comment type="subcellular location">
    <subcellularLocation>
        <location evidence="1">Membrane</location>
        <topology evidence="1">Multi-pass membrane protein</topology>
    </subcellularLocation>
</comment>
<organism evidence="7 8">
    <name type="scientific">Dimargaris verticillata</name>
    <dbReference type="NCBI Taxonomy" id="2761393"/>
    <lineage>
        <taxon>Eukaryota</taxon>
        <taxon>Fungi</taxon>
        <taxon>Fungi incertae sedis</taxon>
        <taxon>Zoopagomycota</taxon>
        <taxon>Kickxellomycotina</taxon>
        <taxon>Dimargaritomycetes</taxon>
        <taxon>Dimargaritales</taxon>
        <taxon>Dimargaritaceae</taxon>
        <taxon>Dimargaris</taxon>
    </lineage>
</organism>
<dbReference type="AlphaFoldDB" id="A0A9W8B4N0"/>
<comment type="similarity">
    <text evidence="2 6">Belongs to the peroxisomal membrane protein PXMP2/4 family.</text>
</comment>